<name>A0ABY8UN24_TETOB</name>
<dbReference type="EMBL" id="CP126222">
    <property type="protein sequence ID" value="WIA22799.1"/>
    <property type="molecule type" value="Genomic_DNA"/>
</dbReference>
<feature type="domain" description="Strawberry notch AAA" evidence="3">
    <location>
        <begin position="239"/>
        <end position="372"/>
    </location>
</feature>
<evidence type="ECO:0000256" key="1">
    <source>
        <dbReference type="ARBA" id="ARBA00006992"/>
    </source>
</evidence>
<dbReference type="SUPFAM" id="SSF52540">
    <property type="entry name" value="P-loop containing nucleoside triphosphate hydrolases"/>
    <property type="match status" value="2"/>
</dbReference>
<evidence type="ECO:0000259" key="3">
    <source>
        <dbReference type="Pfam" id="PF13872"/>
    </source>
</evidence>
<dbReference type="InterPro" id="IPR039187">
    <property type="entry name" value="SNO_AAA"/>
</dbReference>
<proteinExistence type="inferred from homology"/>
<dbReference type="InterPro" id="IPR026741">
    <property type="entry name" value="SNO"/>
</dbReference>
<comment type="similarity">
    <text evidence="1">Belongs to the SBNO family.</text>
</comment>
<evidence type="ECO:0008006" key="7">
    <source>
        <dbReference type="Google" id="ProtNLM"/>
    </source>
</evidence>
<dbReference type="InterPro" id="IPR027417">
    <property type="entry name" value="P-loop_NTPase"/>
</dbReference>
<keyword evidence="6" id="KW-1185">Reference proteome</keyword>
<feature type="domain" description="Strawberry notch AAA" evidence="3">
    <location>
        <begin position="35"/>
        <end position="204"/>
    </location>
</feature>
<evidence type="ECO:0000259" key="4">
    <source>
        <dbReference type="Pfam" id="PF25373"/>
    </source>
</evidence>
<dbReference type="PANTHER" id="PTHR12706">
    <property type="entry name" value="STRAWBERRY NOTCH-RELATED"/>
    <property type="match status" value="1"/>
</dbReference>
<dbReference type="Pfam" id="PF13872">
    <property type="entry name" value="AAA_34"/>
    <property type="match status" value="2"/>
</dbReference>
<dbReference type="PANTHER" id="PTHR12706:SF33">
    <property type="entry name" value="PROTEIN WITH HELICASE_C DOMAIN"/>
    <property type="match status" value="1"/>
</dbReference>
<feature type="domain" description="SBNO alpha/beta" evidence="4">
    <location>
        <begin position="848"/>
        <end position="958"/>
    </location>
</feature>
<evidence type="ECO:0000259" key="2">
    <source>
        <dbReference type="Pfam" id="PF13871"/>
    </source>
</evidence>
<organism evidence="5 6">
    <name type="scientific">Tetradesmus obliquus</name>
    <name type="common">Green alga</name>
    <name type="synonym">Acutodesmus obliquus</name>
    <dbReference type="NCBI Taxonomy" id="3088"/>
    <lineage>
        <taxon>Eukaryota</taxon>
        <taxon>Viridiplantae</taxon>
        <taxon>Chlorophyta</taxon>
        <taxon>core chlorophytes</taxon>
        <taxon>Chlorophyceae</taxon>
        <taxon>CS clade</taxon>
        <taxon>Sphaeropleales</taxon>
        <taxon>Scenedesmaceae</taxon>
        <taxon>Tetradesmus</taxon>
    </lineage>
</organism>
<reference evidence="5 6" key="1">
    <citation type="submission" date="2023-05" db="EMBL/GenBank/DDBJ databases">
        <title>A 100% complete, gapless, phased diploid assembly of the Scenedesmus obliquus UTEX 3031 genome.</title>
        <authorList>
            <person name="Biondi T.C."/>
            <person name="Hanschen E.R."/>
            <person name="Kwon T."/>
            <person name="Eng W."/>
            <person name="Kruse C.P.S."/>
            <person name="Koehler S.I."/>
            <person name="Kunde Y."/>
            <person name="Gleasner C.D."/>
            <person name="You Mak K.T."/>
            <person name="Polle J."/>
            <person name="Hovde B.T."/>
            <person name="Starkenburg S.R."/>
        </authorList>
    </citation>
    <scope>NUCLEOTIDE SEQUENCE [LARGE SCALE GENOMIC DNA]</scope>
    <source>
        <strain evidence="5 6">DOE0152z</strain>
    </source>
</reference>
<sequence length="998" mass="107293">MALAAPVEEDFGSDEQISKQVFQTYECKSIGKGKPHAGDIAEPSSLSAIPLPPSDYPLWDSLPPEVVEQGKLSQLQLEGVLYACSRHQQILPSGQRAGFFIGDGAGVGKGRQIAGVILDNYIRGRRRHLWLSTSTDLHVDAGRDLRDLGAHIPLINGCAGLDRGTRALGLAKDLQEGVLFLTYSTLISAGKGGRSRMEQVVEWLVVEWLVGGTNSSPQPQAGSSKAGDTAAAAAAAGAQAWDGLIVLDECHKAKNFTPGKEAQSTKVASAVIDLQAMLPNARVLYCSATGVSEVANMAYMERMGLWGPASPFPDFAAFLESMRKRGVSFMELLAMEMKAAGRYVARGLSFRQAEFLQVEAPLIPEKVAQYDAAVALWQSLRSKLEMALQLAGIDKRDVWKTYWAAQQRFFKLLCVGLKLDTVIAEAKAALASGMCVVIGLQSTGEAAADAMGLEPGPLPGFVSPCKEMLLRFIQLNFPEHAAQSPEAAAMGLQPEAIPACRAMKQQLLAQLAQLDLPPNFLDQLIDELGGPSTVAEMTGRKGRVVREQRKGPAAAAAAGLSQRVVYELRAKPDSSEMDSLNVTEREAFLSGKKRVALISDAASTGISLHAAATAANRSQRRLHLTIELPWSADKAIQQLGRSHRTNQVSAPLYKLVVSAAGGERRFAAAVARRLQSLGALTRGDRRAAAGVDLSDSNFDTPWGRKSLRKMELRGCCDMMGIGLSGRSNDSVVEDRIKDTVSAAAKDANAAAAPGAKDLGDVRRFLNRLLGLPLGRQNLLFNYFAATLAAEIAAARAEGRYTEGVSDIQGSSISLARPPQLLWGAASGGSEAGAAAQTWVNTLQVDRGMTFEDAARRLAHESFPGCLSGFRRSRRPMFGSHLVLLALQKPGQKHLFSLVRPNTGEAFYDMERGELDEKYVRLAPEAAQEEWAAQHAASLGSCIHGAACASKATCQVGRRLTEVTILSGSVVRVWGVLESVLERRSRELHNKADRTMRVR</sequence>
<dbReference type="Proteomes" id="UP001244341">
    <property type="component" value="Chromosome 15b"/>
</dbReference>
<protein>
    <recommendedName>
        <fullName evidence="7">Strawberry notch AAA domain-containing protein</fullName>
    </recommendedName>
</protein>
<dbReference type="Gene3D" id="3.40.50.300">
    <property type="entry name" value="P-loop containing nucleotide triphosphate hydrolases"/>
    <property type="match status" value="1"/>
</dbReference>
<dbReference type="InterPro" id="IPR057332">
    <property type="entry name" value="SBNO_a/b_dom"/>
</dbReference>
<dbReference type="Pfam" id="PF13871">
    <property type="entry name" value="Helicase_C_4"/>
    <property type="match status" value="1"/>
</dbReference>
<dbReference type="Pfam" id="PF25373">
    <property type="entry name" value="SBNO"/>
    <property type="match status" value="1"/>
</dbReference>
<gene>
    <name evidence="5" type="ORF">OEZ85_001194</name>
</gene>
<evidence type="ECO:0000313" key="5">
    <source>
        <dbReference type="EMBL" id="WIA22799.1"/>
    </source>
</evidence>
<evidence type="ECO:0000313" key="6">
    <source>
        <dbReference type="Proteomes" id="UP001244341"/>
    </source>
</evidence>
<dbReference type="InterPro" id="IPR026937">
    <property type="entry name" value="SBNO_Helicase_C_dom"/>
</dbReference>
<feature type="domain" description="Strawberry notch helicase C" evidence="2">
    <location>
        <begin position="519"/>
        <end position="806"/>
    </location>
</feature>
<accession>A0ABY8UN24</accession>